<proteinExistence type="predicted"/>
<evidence type="ECO:0000313" key="2">
    <source>
        <dbReference type="EMBL" id="SCZ68379.1"/>
    </source>
</evidence>
<dbReference type="InterPro" id="IPR014914">
    <property type="entry name" value="RES_dom"/>
</dbReference>
<evidence type="ECO:0000259" key="1">
    <source>
        <dbReference type="SMART" id="SM00953"/>
    </source>
</evidence>
<evidence type="ECO:0000313" key="3">
    <source>
        <dbReference type="Proteomes" id="UP000199648"/>
    </source>
</evidence>
<dbReference type="RefSeq" id="WP_245688396.1">
    <property type="nucleotide sequence ID" value="NZ_FMWD01000021.1"/>
</dbReference>
<sequence>MSELWTQCRLHEAARRIKGVLFRIVESQEQVATNGLVDSLEEQSVLEEMLEGVKPPVRAGSDRLHYILMTPFRYPPLKYGSRYGRRHEPSLFYGSLSANTALAECAYYRLLFWHGMATPPPKRIQTRHTLFQAQYAAKHGLQLQHAPCDGHRRTLAHPADYSQTQALGSAMREAGIEAFEFPSARDPDGGENVALFGPSSLASKAPTLSESLWCQVNGERVTFLNASENSTAAFQAEHFFHDGRLPQPAL</sequence>
<organism evidence="2 3">
    <name type="scientific">Thiohalomonas denitrificans</name>
    <dbReference type="NCBI Taxonomy" id="415747"/>
    <lineage>
        <taxon>Bacteria</taxon>
        <taxon>Pseudomonadati</taxon>
        <taxon>Pseudomonadota</taxon>
        <taxon>Gammaproteobacteria</taxon>
        <taxon>Thiohalomonadales</taxon>
        <taxon>Thiohalomonadaceae</taxon>
        <taxon>Thiohalomonas</taxon>
    </lineage>
</organism>
<dbReference type="EMBL" id="FMWD01000021">
    <property type="protein sequence ID" value="SCZ68379.1"/>
    <property type="molecule type" value="Genomic_DNA"/>
</dbReference>
<dbReference type="SMART" id="SM00953">
    <property type="entry name" value="RES"/>
    <property type="match status" value="1"/>
</dbReference>
<protein>
    <submittedName>
        <fullName evidence="2">RES domain-containing protein</fullName>
    </submittedName>
</protein>
<feature type="domain" description="RES" evidence="1">
    <location>
        <begin position="71"/>
        <end position="207"/>
    </location>
</feature>
<accession>A0A1G5R4Z5</accession>
<dbReference type="STRING" id="415747.SAMN03097708_03306"/>
<name>A0A1G5R4Z5_9GAMM</name>
<dbReference type="Pfam" id="PF08808">
    <property type="entry name" value="RES"/>
    <property type="match status" value="1"/>
</dbReference>
<keyword evidence="3" id="KW-1185">Reference proteome</keyword>
<gene>
    <name evidence="2" type="ORF">SAMN03097708_03306</name>
</gene>
<dbReference type="Proteomes" id="UP000199648">
    <property type="component" value="Unassembled WGS sequence"/>
</dbReference>
<dbReference type="AlphaFoldDB" id="A0A1G5R4Z5"/>
<reference evidence="2 3" key="1">
    <citation type="submission" date="2016-10" db="EMBL/GenBank/DDBJ databases">
        <authorList>
            <person name="de Groot N.N."/>
        </authorList>
    </citation>
    <scope>NUCLEOTIDE SEQUENCE [LARGE SCALE GENOMIC DNA]</scope>
    <source>
        <strain evidence="2 3">HLD2</strain>
    </source>
</reference>